<feature type="active site" description="N6-AMP-lysine intermediate" evidence="2">
    <location>
        <position position="114"/>
    </location>
</feature>
<dbReference type="GO" id="GO:0003972">
    <property type="term" value="F:RNA ligase (ATP) activity"/>
    <property type="evidence" value="ECO:0007669"/>
    <property type="project" value="UniProtKB-UniRule"/>
</dbReference>
<dbReference type="PANTHER" id="PTHR32004">
    <property type="entry name" value="TRNA LIGASE"/>
    <property type="match status" value="1"/>
</dbReference>
<dbReference type="PIRSF" id="PIRSF019634">
    <property type="entry name" value="tRNA_lig_yeast"/>
    <property type="match status" value="1"/>
</dbReference>
<feature type="region of interest" description="Disordered" evidence="3">
    <location>
        <begin position="339"/>
        <end position="358"/>
    </location>
</feature>
<dbReference type="Pfam" id="PF08303">
    <property type="entry name" value="tRNA_lig_kinase"/>
    <property type="match status" value="1"/>
</dbReference>
<dbReference type="InterPro" id="IPR015965">
    <property type="entry name" value="tRNA_lig_PDEase"/>
</dbReference>
<dbReference type="AlphaFoldDB" id="A0AAF0ENZ0"/>
<protein>
    <recommendedName>
        <fullName evidence="1">tRNA ligase</fullName>
        <ecNumber evidence="1">6.5.1.3</ecNumber>
    </recommendedName>
</protein>
<evidence type="ECO:0000256" key="2">
    <source>
        <dbReference type="PIRSR" id="PIRSR019634-50"/>
    </source>
</evidence>
<organism evidence="7 8">
    <name type="scientific">Malassezia cuniculi</name>
    <dbReference type="NCBI Taxonomy" id="948313"/>
    <lineage>
        <taxon>Eukaryota</taxon>
        <taxon>Fungi</taxon>
        <taxon>Dikarya</taxon>
        <taxon>Basidiomycota</taxon>
        <taxon>Ustilaginomycotina</taxon>
        <taxon>Malasseziomycetes</taxon>
        <taxon>Malasseziales</taxon>
        <taxon>Malasseziaceae</taxon>
        <taxon>Malassezia</taxon>
    </lineage>
</organism>
<feature type="domain" description="tRNA ligase kinase" evidence="5">
    <location>
        <begin position="472"/>
        <end position="640"/>
    </location>
</feature>
<evidence type="ECO:0000256" key="1">
    <source>
        <dbReference type="PIRNR" id="PIRNR019634"/>
    </source>
</evidence>
<dbReference type="SUPFAM" id="SSF55144">
    <property type="entry name" value="LigT-like"/>
    <property type="match status" value="1"/>
</dbReference>
<name>A0AAF0ENZ0_9BASI</name>
<dbReference type="InterPro" id="IPR027417">
    <property type="entry name" value="P-loop_NTPase"/>
</dbReference>
<dbReference type="GO" id="GO:0005524">
    <property type="term" value="F:ATP binding"/>
    <property type="evidence" value="ECO:0007669"/>
    <property type="project" value="UniProtKB-UniRule"/>
</dbReference>
<dbReference type="GO" id="GO:0051730">
    <property type="term" value="F:GTP-dependent polyribonucleotide 5'-hydroxyl-kinase activity"/>
    <property type="evidence" value="ECO:0007669"/>
    <property type="project" value="InterPro"/>
</dbReference>
<keyword evidence="8" id="KW-1185">Reference proteome</keyword>
<evidence type="ECO:0000259" key="5">
    <source>
        <dbReference type="Pfam" id="PF08303"/>
    </source>
</evidence>
<keyword evidence="1 7" id="KW-0436">Ligase</keyword>
<evidence type="ECO:0000256" key="3">
    <source>
        <dbReference type="SAM" id="MobiDB-lite"/>
    </source>
</evidence>
<evidence type="ECO:0000259" key="4">
    <source>
        <dbReference type="Pfam" id="PF08302"/>
    </source>
</evidence>
<dbReference type="GO" id="GO:0005634">
    <property type="term" value="C:nucleus"/>
    <property type="evidence" value="ECO:0007669"/>
    <property type="project" value="TreeGrafter"/>
</dbReference>
<dbReference type="Pfam" id="PF09511">
    <property type="entry name" value="RNA_lig_T4_1"/>
    <property type="match status" value="1"/>
</dbReference>
<evidence type="ECO:0000313" key="7">
    <source>
        <dbReference type="EMBL" id="WFD34158.1"/>
    </source>
</evidence>
<evidence type="ECO:0000259" key="6">
    <source>
        <dbReference type="Pfam" id="PF09511"/>
    </source>
</evidence>
<dbReference type="Gene3D" id="3.40.50.300">
    <property type="entry name" value="P-loop containing nucleotide triphosphate hydrolases"/>
    <property type="match status" value="1"/>
</dbReference>
<dbReference type="InterPro" id="IPR009097">
    <property type="entry name" value="Cyclic_Pdiesterase"/>
</dbReference>
<dbReference type="InterPro" id="IPR012387">
    <property type="entry name" value="Trl1_fun"/>
</dbReference>
<comment type="catalytic activity">
    <reaction evidence="1">
        <text>ATP + (ribonucleotide)n-3'-hydroxyl + 5'-phospho-(ribonucleotide)m = (ribonucleotide)n+m + AMP + diphosphate.</text>
        <dbReference type="EC" id="6.5.1.3"/>
    </reaction>
</comment>
<sequence length="865" mass="96794">MHSDADELADKLQYAASLGPKPLVRSTQYTCPATDSDREHELFSWKALESAYRDFGSTTLPTLARGLFLEQCPDSHWRVAVRGYDKFFNVGELPWTRPQAIAAYSQGPYILTHKENGCIIFVAALSPRRIVVTSKHSLYLNEPDRVSHADMGRRWLERHLGKANKTEEQLAAELWERNQTAVFELCDDQFEEHVLAYPPERSGLHLHGLNDNTEAFSTASMDEVTEFAGRYGFIPVRYKIIETLEEVESFATEVAKTGSIAGEAIEGFVVRTTMPANVEPVPGVVPPPYAPGQAWFYKIKFDEPYLMYRQWRELTKTMISTKAQWDDAVKIYDDLQRKHESDAQESEASGASKGQIRKERKNMYSSIVSKGFSVDSDGVCPPALPKVKDQRVETLVYVKWCHDHMYGNRARGIEASPELFEGFADGHGIIALRDRFLAYLDTPDGAAALAAAKRDAGKGDLRDDTRPFEKTLIVPIAVPGTGKTALAVALHRLFPAWAHVQSDDVQTKRTGPTFLRNVESALRDKTVVIADRNNHLEQHREEFVDIVRRVSGPQRGGGLGPRVRLVALFWRVDELPTADIHELLAQRIVDRGERHQCLRVGEKETFAYDAILRRFITELVPFDEKSTPADAQFSECISFSLLNSLEDNLHAALDALVPMLGLERPAEEAVRGALESARQYAPTVRKATPQTSVRDPNAIYKTSYIGVSVAECIDELAGKLVSSKHAKQVLEKIVAVHRVVPNPHVTLVHQFEMENEDAQRRWDIYFEAAKERPRCTMQITGVAWSDRVMSLEVKSLRCETLDIGALQGDGFLPHITVGVTSASTKHIEGREVFALLAQGGAEGVYYESVTPHELGGTIEFFSNPP</sequence>
<dbReference type="SUPFAM" id="SSF52540">
    <property type="entry name" value="P-loop containing nucleoside triphosphate hydrolases"/>
    <property type="match status" value="1"/>
</dbReference>
<evidence type="ECO:0000313" key="8">
    <source>
        <dbReference type="Proteomes" id="UP001219933"/>
    </source>
</evidence>
<dbReference type="EC" id="6.5.1.3" evidence="1"/>
<dbReference type="Pfam" id="PF08302">
    <property type="entry name" value="tRNA_lig_CPD"/>
    <property type="match status" value="1"/>
</dbReference>
<dbReference type="Proteomes" id="UP001219933">
    <property type="component" value="Chromosome 2"/>
</dbReference>
<gene>
    <name evidence="7" type="primary">trl1</name>
    <name evidence="7" type="ORF">MCUN1_000994</name>
</gene>
<feature type="domain" description="tRNA ligase phosphodiesterase" evidence="4">
    <location>
        <begin position="652"/>
        <end position="835"/>
    </location>
</feature>
<dbReference type="InterPro" id="IPR015966">
    <property type="entry name" value="tRNA_lig_kin_fungi"/>
</dbReference>
<proteinExistence type="inferred from homology"/>
<keyword evidence="1" id="KW-0819">tRNA processing</keyword>
<feature type="domain" description="T4 RNA ligase 1-like N-terminal" evidence="6">
    <location>
        <begin position="64"/>
        <end position="306"/>
    </location>
</feature>
<dbReference type="GO" id="GO:0008081">
    <property type="term" value="F:phosphoric diester hydrolase activity"/>
    <property type="evidence" value="ECO:0007669"/>
    <property type="project" value="InterPro"/>
</dbReference>
<dbReference type="InterPro" id="IPR019039">
    <property type="entry name" value="T4-Rnl1-like_N"/>
</dbReference>
<dbReference type="PANTHER" id="PTHR32004:SF1">
    <property type="entry name" value="TRNA LIGASE"/>
    <property type="match status" value="1"/>
</dbReference>
<accession>A0AAF0ENZ0</accession>
<reference evidence="7" key="1">
    <citation type="submission" date="2023-03" db="EMBL/GenBank/DDBJ databases">
        <title>Mating type loci evolution in Malassezia.</title>
        <authorList>
            <person name="Coelho M.A."/>
        </authorList>
    </citation>
    <scope>NUCLEOTIDE SEQUENCE</scope>
    <source>
        <strain evidence="7">CBS 11721</strain>
    </source>
</reference>
<dbReference type="GO" id="GO:0006388">
    <property type="term" value="P:tRNA splicing, via endonucleolytic cleavage and ligation"/>
    <property type="evidence" value="ECO:0007669"/>
    <property type="project" value="UniProtKB-UniRule"/>
</dbReference>
<dbReference type="EMBL" id="CP119878">
    <property type="protein sequence ID" value="WFD34158.1"/>
    <property type="molecule type" value="Genomic_DNA"/>
</dbReference>
<comment type="similarity">
    <text evidence="1">Belongs to the TRL1 family.</text>
</comment>